<dbReference type="FunFam" id="1.20.140.160:FF:000001">
    <property type="entry name" value="RNA polymerase sigma factor FliA"/>
    <property type="match status" value="1"/>
</dbReference>
<dbReference type="PRINTS" id="PR00046">
    <property type="entry name" value="SIGMA70FCT"/>
</dbReference>
<evidence type="ECO:0000256" key="3">
    <source>
        <dbReference type="ARBA" id="ARBA00023082"/>
    </source>
</evidence>
<dbReference type="PANTHER" id="PTHR30385:SF7">
    <property type="entry name" value="RNA POLYMERASE SIGMA FACTOR FLIA"/>
    <property type="match status" value="1"/>
</dbReference>
<organism evidence="7">
    <name type="scientific">marine sediment metagenome</name>
    <dbReference type="NCBI Taxonomy" id="412755"/>
    <lineage>
        <taxon>unclassified sequences</taxon>
        <taxon>metagenomes</taxon>
        <taxon>ecological metagenomes</taxon>
    </lineage>
</organism>
<evidence type="ECO:0000256" key="5">
    <source>
        <dbReference type="ARBA" id="ARBA00023163"/>
    </source>
</evidence>
<proteinExistence type="inferred from homology"/>
<dbReference type="FunFam" id="1.10.1740.10:FF:000002">
    <property type="entry name" value="RNA polymerase sigma factor FliA"/>
    <property type="match status" value="1"/>
</dbReference>
<dbReference type="InterPro" id="IPR013325">
    <property type="entry name" value="RNA_pol_sigma_r2"/>
</dbReference>
<keyword evidence="1" id="KW-0963">Cytoplasm</keyword>
<keyword evidence="3" id="KW-0731">Sigma factor</keyword>
<dbReference type="PIRSF" id="PIRSF000770">
    <property type="entry name" value="RNA_pol_sigma-SigE/K"/>
    <property type="match status" value="1"/>
</dbReference>
<dbReference type="HAMAP" id="MF_00962">
    <property type="entry name" value="Sigma70_FliA"/>
    <property type="match status" value="1"/>
</dbReference>
<dbReference type="PANTHER" id="PTHR30385">
    <property type="entry name" value="SIGMA FACTOR F FLAGELLAR"/>
    <property type="match status" value="1"/>
</dbReference>
<dbReference type="GO" id="GO:0016987">
    <property type="term" value="F:sigma factor activity"/>
    <property type="evidence" value="ECO:0007669"/>
    <property type="project" value="UniProtKB-KW"/>
</dbReference>
<dbReference type="InterPro" id="IPR007630">
    <property type="entry name" value="RNA_pol_sigma70_r4"/>
</dbReference>
<dbReference type="InterPro" id="IPR007624">
    <property type="entry name" value="RNA_pol_sigma70_r3"/>
</dbReference>
<dbReference type="PROSITE" id="PS00715">
    <property type="entry name" value="SIGMA70_1"/>
    <property type="match status" value="1"/>
</dbReference>
<accession>A0A0F8Z519</accession>
<dbReference type="NCBIfam" id="TIGR02479">
    <property type="entry name" value="FliA_WhiG"/>
    <property type="match status" value="1"/>
</dbReference>
<dbReference type="GO" id="GO:0003899">
    <property type="term" value="F:DNA-directed RNA polymerase activity"/>
    <property type="evidence" value="ECO:0007669"/>
    <property type="project" value="InterPro"/>
</dbReference>
<dbReference type="GO" id="GO:0006352">
    <property type="term" value="P:DNA-templated transcription initiation"/>
    <property type="evidence" value="ECO:0007669"/>
    <property type="project" value="InterPro"/>
</dbReference>
<evidence type="ECO:0000313" key="7">
    <source>
        <dbReference type="EMBL" id="KKK88852.1"/>
    </source>
</evidence>
<dbReference type="InterPro" id="IPR000943">
    <property type="entry name" value="RNA_pol_sigma70"/>
</dbReference>
<sequence>GYMTLAKNLGIYHQSGVKSSSELIEAHAPLVKKIALHLLARLPASVQLDDLMQAGMIGLLEAAQRYSSAKGATFETYAGIRIRGAMVDEIRKGDWVPRSVHRNARRVAQAIKAVENRTGNEAQDADVAEELGMALSEYHAILTDANSGRLFSLDELNESGDLPIEETGASDNPLDGLASASFRSTLAAAIEQLPEREKLVLSLYYQEELNLKEIGAVLGVSESRVSQIHSQAALRLRGRLSEWRHEDGR</sequence>
<dbReference type="AlphaFoldDB" id="A0A0F8Z519"/>
<dbReference type="CDD" id="cd06171">
    <property type="entry name" value="Sigma70_r4"/>
    <property type="match status" value="1"/>
</dbReference>
<dbReference type="EMBL" id="LAZR01049776">
    <property type="protein sequence ID" value="KKK88852.1"/>
    <property type="molecule type" value="Genomic_DNA"/>
</dbReference>
<name>A0A0F8Z519_9ZZZZ</name>
<feature type="domain" description="RNA polymerase sigma-70" evidence="6">
    <location>
        <begin position="50"/>
        <end position="63"/>
    </location>
</feature>
<dbReference type="Pfam" id="PF04539">
    <property type="entry name" value="Sigma70_r3"/>
    <property type="match status" value="1"/>
</dbReference>
<gene>
    <name evidence="7" type="ORF">LCGC14_2739000</name>
</gene>
<evidence type="ECO:0000256" key="4">
    <source>
        <dbReference type="ARBA" id="ARBA00023125"/>
    </source>
</evidence>
<dbReference type="Gene3D" id="1.10.1740.10">
    <property type="match status" value="1"/>
</dbReference>
<dbReference type="SUPFAM" id="SSF88659">
    <property type="entry name" value="Sigma3 and sigma4 domains of RNA polymerase sigma factors"/>
    <property type="match status" value="2"/>
</dbReference>
<dbReference type="InterPro" id="IPR007627">
    <property type="entry name" value="RNA_pol_sigma70_r2"/>
</dbReference>
<comment type="caution">
    <text evidence="7">The sequence shown here is derived from an EMBL/GenBank/DDBJ whole genome shotgun (WGS) entry which is preliminary data.</text>
</comment>
<feature type="non-terminal residue" evidence="7">
    <location>
        <position position="1"/>
    </location>
</feature>
<dbReference type="Gene3D" id="1.20.140.160">
    <property type="match status" value="1"/>
</dbReference>
<dbReference type="Pfam" id="PF04545">
    <property type="entry name" value="Sigma70_r4"/>
    <property type="match status" value="1"/>
</dbReference>
<reference evidence="7" key="1">
    <citation type="journal article" date="2015" name="Nature">
        <title>Complex archaea that bridge the gap between prokaryotes and eukaryotes.</title>
        <authorList>
            <person name="Spang A."/>
            <person name="Saw J.H."/>
            <person name="Jorgensen S.L."/>
            <person name="Zaremba-Niedzwiedzka K."/>
            <person name="Martijn J."/>
            <person name="Lind A.E."/>
            <person name="van Eijk R."/>
            <person name="Schleper C."/>
            <person name="Guy L."/>
            <person name="Ettema T.J."/>
        </authorList>
    </citation>
    <scope>NUCLEOTIDE SEQUENCE</scope>
</reference>
<evidence type="ECO:0000259" key="6">
    <source>
        <dbReference type="PROSITE" id="PS00715"/>
    </source>
</evidence>
<evidence type="ECO:0000256" key="1">
    <source>
        <dbReference type="ARBA" id="ARBA00022490"/>
    </source>
</evidence>
<keyword evidence="5" id="KW-0804">Transcription</keyword>
<protein>
    <recommendedName>
        <fullName evidence="6">RNA polymerase sigma-70 domain-containing protein</fullName>
    </recommendedName>
</protein>
<dbReference type="GO" id="GO:0003677">
    <property type="term" value="F:DNA binding"/>
    <property type="evidence" value="ECO:0007669"/>
    <property type="project" value="UniProtKB-KW"/>
</dbReference>
<dbReference type="InterPro" id="IPR028617">
    <property type="entry name" value="Sigma70_FliA"/>
</dbReference>
<dbReference type="NCBIfam" id="NF005413">
    <property type="entry name" value="PRK06986.1"/>
    <property type="match status" value="1"/>
</dbReference>
<keyword evidence="4" id="KW-0238">DNA-binding</keyword>
<dbReference type="InterPro" id="IPR013324">
    <property type="entry name" value="RNA_pol_sigma_r3/r4-like"/>
</dbReference>
<keyword evidence="2" id="KW-0805">Transcription regulation</keyword>
<dbReference type="Pfam" id="PF04542">
    <property type="entry name" value="Sigma70_r2"/>
    <property type="match status" value="1"/>
</dbReference>
<dbReference type="InterPro" id="IPR014284">
    <property type="entry name" value="RNA_pol_sigma-70_dom"/>
</dbReference>
<evidence type="ECO:0000256" key="2">
    <source>
        <dbReference type="ARBA" id="ARBA00023015"/>
    </source>
</evidence>
<dbReference type="NCBIfam" id="TIGR02937">
    <property type="entry name" value="sigma70-ECF"/>
    <property type="match status" value="1"/>
</dbReference>
<dbReference type="InterPro" id="IPR012845">
    <property type="entry name" value="RNA_pol_sigma_FliA_WhiG"/>
</dbReference>
<dbReference type="SUPFAM" id="SSF88946">
    <property type="entry name" value="Sigma2 domain of RNA polymerase sigma factors"/>
    <property type="match status" value="1"/>
</dbReference>